<dbReference type="HOGENOM" id="CLU_042913_0_2_6"/>
<feature type="compositionally biased region" description="Low complexity" evidence="1">
    <location>
        <begin position="56"/>
        <end position="71"/>
    </location>
</feature>
<proteinExistence type="predicted"/>
<evidence type="ECO:0000313" key="3">
    <source>
        <dbReference type="EMBL" id="AER57290.1"/>
    </source>
</evidence>
<dbReference type="GO" id="GO:0006878">
    <property type="term" value="P:intracellular copper ion homeostasis"/>
    <property type="evidence" value="ECO:0007669"/>
    <property type="project" value="InterPro"/>
</dbReference>
<protein>
    <submittedName>
        <fullName evidence="3">Copper resistance protein</fullName>
    </submittedName>
</protein>
<evidence type="ECO:0000256" key="2">
    <source>
        <dbReference type="SAM" id="SignalP"/>
    </source>
</evidence>
<dbReference type="EMBL" id="CP003093">
    <property type="protein sequence ID" value="AER57290.1"/>
    <property type="molecule type" value="Genomic_DNA"/>
</dbReference>
<feature type="signal peptide" evidence="2">
    <location>
        <begin position="1"/>
        <end position="26"/>
    </location>
</feature>
<dbReference type="Proteomes" id="UP000005870">
    <property type="component" value="Chromosome"/>
</dbReference>
<gene>
    <name evidence="3" type="ordered locus">DSC_13230</name>
</gene>
<reference evidence="3 4" key="1">
    <citation type="journal article" date="2012" name="J. Bacteriol.">
        <title>Complete Genome Sequence of the BTEX-Degrading Bacterium Pseudoxanthomonas spadix BD-a59.</title>
        <authorList>
            <person name="Lee S.H."/>
            <person name="Jin H.M."/>
            <person name="Lee H.J."/>
            <person name="Kim J.M."/>
            <person name="Jeon C.O."/>
        </authorList>
    </citation>
    <scope>NUCLEOTIDE SEQUENCE [LARGE SCALE GENOMIC DNA]</scope>
    <source>
        <strain evidence="3 4">BD-a59</strain>
    </source>
</reference>
<dbReference type="eggNOG" id="COG3667">
    <property type="taxonomic scope" value="Bacteria"/>
</dbReference>
<dbReference type="STRING" id="1045855.DSC_13230"/>
<organism evidence="3 4">
    <name type="scientific">Pseudoxanthomonas spadix (strain BD-a59)</name>
    <dbReference type="NCBI Taxonomy" id="1045855"/>
    <lineage>
        <taxon>Bacteria</taxon>
        <taxon>Pseudomonadati</taxon>
        <taxon>Pseudomonadota</taxon>
        <taxon>Gammaproteobacteria</taxon>
        <taxon>Lysobacterales</taxon>
        <taxon>Lysobacteraceae</taxon>
        <taxon>Pseudoxanthomonas</taxon>
    </lineage>
</organism>
<keyword evidence="4" id="KW-1185">Reference proteome</keyword>
<dbReference type="OrthoDB" id="9778934at2"/>
<sequence>MSMSVLPVRIGMLALALGSALPVAMAQQMDHSKMSMSMDMPPPGAQTPAVETPTDARPAAAKEQAGPAATPSHAGHQRPAGSGSSAPAVDHAAMGHDAPMQGMDHSAMGHDMGTVPGRAPQPMAGSDHPQPGHAGMSMAPAAPRTPIPALTEADRAAAVPPSMVHATTDNAIHSYSLLNRLEAWDADPGTALAWEGEGWIGTDLDRFWWRTEGERSDGRTESADLELLYGRSVSRWWDLVGGLRHDFKPGQSQNFAAIGVQGLAPQKFEVRATAYLGERGQSAARAEGEYELLFSNRLILQPRLEVTAWGKGDASRGIGSGLATAELGLRLRYEFTRRFAPYVGLVHERAFGNTAELRRDAAEPRDDTRIVVGLRTWF</sequence>
<dbReference type="InterPro" id="IPR007939">
    <property type="entry name" value="Cu-R_B_prcur"/>
</dbReference>
<evidence type="ECO:0000313" key="4">
    <source>
        <dbReference type="Proteomes" id="UP000005870"/>
    </source>
</evidence>
<keyword evidence="2" id="KW-0732">Signal</keyword>
<feature type="chain" id="PRO_5003504329" evidence="2">
    <location>
        <begin position="27"/>
        <end position="378"/>
    </location>
</feature>
<dbReference type="AlphaFoldDB" id="G7USN9"/>
<dbReference type="KEGG" id="psd:DSC_13230"/>
<dbReference type="GO" id="GO:0009279">
    <property type="term" value="C:cell outer membrane"/>
    <property type="evidence" value="ECO:0007669"/>
    <property type="project" value="InterPro"/>
</dbReference>
<dbReference type="Pfam" id="PF05275">
    <property type="entry name" value="CopB"/>
    <property type="match status" value="1"/>
</dbReference>
<evidence type="ECO:0000256" key="1">
    <source>
        <dbReference type="SAM" id="MobiDB-lite"/>
    </source>
</evidence>
<accession>G7USN9</accession>
<dbReference type="GO" id="GO:0005507">
    <property type="term" value="F:copper ion binding"/>
    <property type="evidence" value="ECO:0007669"/>
    <property type="project" value="InterPro"/>
</dbReference>
<name>G7USN9_PSEUP</name>
<feature type="region of interest" description="Disordered" evidence="1">
    <location>
        <begin position="34"/>
        <end position="144"/>
    </location>
</feature>
<dbReference type="RefSeq" id="WP_014161463.1">
    <property type="nucleotide sequence ID" value="NC_016147.2"/>
</dbReference>